<dbReference type="PROSITE" id="PS00134">
    <property type="entry name" value="TRYPSIN_HIS"/>
    <property type="match status" value="1"/>
</dbReference>
<gene>
    <name evidence="8" type="ORF">ONE63_011458</name>
</gene>
<comment type="similarity">
    <text evidence="1">Belongs to the peptidase S1 family.</text>
</comment>
<organism evidence="8 9">
    <name type="scientific">Megalurothrips usitatus</name>
    <name type="common">bean blossom thrips</name>
    <dbReference type="NCBI Taxonomy" id="439358"/>
    <lineage>
        <taxon>Eukaryota</taxon>
        <taxon>Metazoa</taxon>
        <taxon>Ecdysozoa</taxon>
        <taxon>Arthropoda</taxon>
        <taxon>Hexapoda</taxon>
        <taxon>Insecta</taxon>
        <taxon>Pterygota</taxon>
        <taxon>Neoptera</taxon>
        <taxon>Paraneoptera</taxon>
        <taxon>Thysanoptera</taxon>
        <taxon>Terebrantia</taxon>
        <taxon>Thripoidea</taxon>
        <taxon>Thripidae</taxon>
        <taxon>Megalurothrips</taxon>
    </lineage>
</organism>
<evidence type="ECO:0000256" key="5">
    <source>
        <dbReference type="ARBA" id="ARBA00023157"/>
    </source>
</evidence>
<reference evidence="8" key="1">
    <citation type="submission" date="2022-12" db="EMBL/GenBank/DDBJ databases">
        <title>Chromosome-level genome assembly of the bean flower thrips Megalurothrips usitatus.</title>
        <authorList>
            <person name="Ma L."/>
            <person name="Liu Q."/>
            <person name="Li H."/>
            <person name="Cai W."/>
        </authorList>
    </citation>
    <scope>NUCLEOTIDE SEQUENCE</scope>
    <source>
        <strain evidence="8">Cailab_2022a</strain>
    </source>
</reference>
<keyword evidence="4" id="KW-0720">Serine protease</keyword>
<comment type="caution">
    <text evidence="8">The sequence shown here is derived from an EMBL/GenBank/DDBJ whole genome shotgun (WGS) entry which is preliminary data.</text>
</comment>
<evidence type="ECO:0000256" key="3">
    <source>
        <dbReference type="ARBA" id="ARBA00022801"/>
    </source>
</evidence>
<dbReference type="SUPFAM" id="SSF50494">
    <property type="entry name" value="Trypsin-like serine proteases"/>
    <property type="match status" value="1"/>
</dbReference>
<feature type="chain" id="PRO_5043518616" description="Peptidase S1 domain-containing protein" evidence="6">
    <location>
        <begin position="23"/>
        <end position="273"/>
    </location>
</feature>
<evidence type="ECO:0000256" key="2">
    <source>
        <dbReference type="ARBA" id="ARBA00022670"/>
    </source>
</evidence>
<dbReference type="GO" id="GO:0006508">
    <property type="term" value="P:proteolysis"/>
    <property type="evidence" value="ECO:0007669"/>
    <property type="project" value="UniProtKB-KW"/>
</dbReference>
<feature type="signal peptide" evidence="6">
    <location>
        <begin position="1"/>
        <end position="22"/>
    </location>
</feature>
<keyword evidence="2" id="KW-0645">Protease</keyword>
<dbReference type="InterPro" id="IPR018114">
    <property type="entry name" value="TRYPSIN_HIS"/>
</dbReference>
<dbReference type="InterPro" id="IPR001314">
    <property type="entry name" value="Peptidase_S1A"/>
</dbReference>
<dbReference type="EMBL" id="JAPTSV010000811">
    <property type="protein sequence ID" value="KAJ1518930.1"/>
    <property type="molecule type" value="Genomic_DNA"/>
</dbReference>
<protein>
    <recommendedName>
        <fullName evidence="7">Peptidase S1 domain-containing protein</fullName>
    </recommendedName>
</protein>
<dbReference type="InterPro" id="IPR001254">
    <property type="entry name" value="Trypsin_dom"/>
</dbReference>
<dbReference type="InterPro" id="IPR050430">
    <property type="entry name" value="Peptidase_S1"/>
</dbReference>
<dbReference type="PRINTS" id="PR00722">
    <property type="entry name" value="CHYMOTRYPSIN"/>
</dbReference>
<evidence type="ECO:0000256" key="1">
    <source>
        <dbReference type="ARBA" id="ARBA00007664"/>
    </source>
</evidence>
<dbReference type="InterPro" id="IPR043504">
    <property type="entry name" value="Peptidase_S1_PA_chymotrypsin"/>
</dbReference>
<accession>A0AAV7X1T2</accession>
<dbReference type="PROSITE" id="PS50240">
    <property type="entry name" value="TRYPSIN_DOM"/>
    <property type="match status" value="1"/>
</dbReference>
<evidence type="ECO:0000313" key="8">
    <source>
        <dbReference type="EMBL" id="KAJ1518930.1"/>
    </source>
</evidence>
<keyword evidence="6" id="KW-0732">Signal</keyword>
<proteinExistence type="inferred from homology"/>
<keyword evidence="3" id="KW-0378">Hydrolase</keyword>
<dbReference type="PANTHER" id="PTHR24276">
    <property type="entry name" value="POLYSERASE-RELATED"/>
    <property type="match status" value="1"/>
</dbReference>
<dbReference type="InterPro" id="IPR009003">
    <property type="entry name" value="Peptidase_S1_PA"/>
</dbReference>
<dbReference type="CDD" id="cd00190">
    <property type="entry name" value="Tryp_SPc"/>
    <property type="match status" value="1"/>
</dbReference>
<dbReference type="SMART" id="SM00020">
    <property type="entry name" value="Tryp_SPc"/>
    <property type="match status" value="1"/>
</dbReference>
<evidence type="ECO:0000259" key="7">
    <source>
        <dbReference type="PROSITE" id="PS50240"/>
    </source>
</evidence>
<dbReference type="PANTHER" id="PTHR24276:SF94">
    <property type="entry name" value="AT20289P-RELATED"/>
    <property type="match status" value="1"/>
</dbReference>
<evidence type="ECO:0000256" key="6">
    <source>
        <dbReference type="SAM" id="SignalP"/>
    </source>
</evidence>
<keyword evidence="9" id="KW-1185">Reference proteome</keyword>
<dbReference type="Pfam" id="PF00089">
    <property type="entry name" value="Trypsin"/>
    <property type="match status" value="1"/>
</dbReference>
<name>A0AAV7X1T2_9NEOP</name>
<evidence type="ECO:0000256" key="4">
    <source>
        <dbReference type="ARBA" id="ARBA00022825"/>
    </source>
</evidence>
<sequence>MATVRLAAACAVLVAAFWTAHADRSTRAVNGVETDISSAPWLVQIEYRMGLEGSWSDMMTCAGSILNANQILTAGHCFGKWWIENPQQMLRVRAGATNKQEGGQVVAAESVVIHPLYKDGDKRATHDVAIINLAEPLKLGDNAQAIGLVAEDEMPVDMETLHAGGWGVLAQGSDDFAPTLTTVKVSKVPDRLCRSVMSRIMNIDSYICLQPRTGLPCDGDSGSPAWLPAQYGDPAKLVGVLHGGTVCSMQGVAIYTSVNDPEVQSFLKQHVKA</sequence>
<dbReference type="AlphaFoldDB" id="A0AAV7X1T2"/>
<feature type="domain" description="Peptidase S1" evidence="7">
    <location>
        <begin position="28"/>
        <end position="272"/>
    </location>
</feature>
<dbReference type="GO" id="GO:0004252">
    <property type="term" value="F:serine-type endopeptidase activity"/>
    <property type="evidence" value="ECO:0007669"/>
    <property type="project" value="InterPro"/>
</dbReference>
<keyword evidence="5" id="KW-1015">Disulfide bond</keyword>
<dbReference type="Gene3D" id="2.40.10.10">
    <property type="entry name" value="Trypsin-like serine proteases"/>
    <property type="match status" value="1"/>
</dbReference>
<dbReference type="Proteomes" id="UP001075354">
    <property type="component" value="Unassembled WGS sequence"/>
</dbReference>
<evidence type="ECO:0000313" key="9">
    <source>
        <dbReference type="Proteomes" id="UP001075354"/>
    </source>
</evidence>